<evidence type="ECO:0000259" key="6">
    <source>
        <dbReference type="PROSITE" id="PS50045"/>
    </source>
</evidence>
<dbReference type="CDD" id="cd00009">
    <property type="entry name" value="AAA"/>
    <property type="match status" value="1"/>
</dbReference>
<keyword evidence="4" id="KW-0238">DNA-binding</keyword>
<dbReference type="InterPro" id="IPR003593">
    <property type="entry name" value="AAA+_ATPase"/>
</dbReference>
<dbReference type="InterPro" id="IPR025944">
    <property type="entry name" value="Sigma_54_int_dom_CS"/>
</dbReference>
<organism evidence="7 8">
    <name type="scientific">Thiomicrorhabdus xiamenensis</name>
    <dbReference type="NCBI Taxonomy" id="2739063"/>
    <lineage>
        <taxon>Bacteria</taxon>
        <taxon>Pseudomonadati</taxon>
        <taxon>Pseudomonadota</taxon>
        <taxon>Gammaproteobacteria</taxon>
        <taxon>Thiotrichales</taxon>
        <taxon>Piscirickettsiaceae</taxon>
        <taxon>Thiomicrorhabdus</taxon>
    </lineage>
</organism>
<dbReference type="PROSITE" id="PS00675">
    <property type="entry name" value="SIGMA54_INTERACT_1"/>
    <property type="match status" value="1"/>
</dbReference>
<accession>A0A7D4P5C0</accession>
<dbReference type="PRINTS" id="PR01590">
    <property type="entry name" value="HTHFIS"/>
</dbReference>
<dbReference type="InterPro" id="IPR002078">
    <property type="entry name" value="Sigma_54_int"/>
</dbReference>
<dbReference type="GO" id="GO:0005524">
    <property type="term" value="F:ATP binding"/>
    <property type="evidence" value="ECO:0007669"/>
    <property type="project" value="UniProtKB-KW"/>
</dbReference>
<dbReference type="Proteomes" id="UP000504724">
    <property type="component" value="Chromosome"/>
</dbReference>
<evidence type="ECO:0000256" key="3">
    <source>
        <dbReference type="ARBA" id="ARBA00023015"/>
    </source>
</evidence>
<evidence type="ECO:0000256" key="2">
    <source>
        <dbReference type="ARBA" id="ARBA00022840"/>
    </source>
</evidence>
<dbReference type="PROSITE" id="PS00688">
    <property type="entry name" value="SIGMA54_INTERACT_3"/>
    <property type="match status" value="1"/>
</dbReference>
<dbReference type="EMBL" id="CP054020">
    <property type="protein sequence ID" value="QKI89555.1"/>
    <property type="molecule type" value="Genomic_DNA"/>
</dbReference>
<dbReference type="RefSeq" id="WP_173285482.1">
    <property type="nucleotide sequence ID" value="NZ_CP054020.1"/>
</dbReference>
<dbReference type="Gene3D" id="1.10.10.60">
    <property type="entry name" value="Homeodomain-like"/>
    <property type="match status" value="1"/>
</dbReference>
<dbReference type="InterPro" id="IPR058031">
    <property type="entry name" value="AAA_lid_NorR"/>
</dbReference>
<dbReference type="Gene3D" id="1.10.8.60">
    <property type="match status" value="1"/>
</dbReference>
<dbReference type="InterPro" id="IPR002197">
    <property type="entry name" value="HTH_Fis"/>
</dbReference>
<evidence type="ECO:0000256" key="5">
    <source>
        <dbReference type="ARBA" id="ARBA00023163"/>
    </source>
</evidence>
<sequence length="370" mass="41157">MSFDPFSSLVGSGPAMQKVKKLIQQVAKTDATVLILGESGTGKEVVAQTLHNASKRAERAFVPINCGAIPGELLESELFGHEKGAFTGAITARKGRFEMAEKGTIFLDEIGDMPLPMQVKLLRVLQERNYERVGGNKTFECDVRVVAATHRNLEEHITEGNFREDLFYRLNVFPIEMPSLRERPEDIPELLDFMFSQIQQAERQTPQLSEQALRALQAYQWPGNVRELGNLAERLTILFEGQTVAYEDLPERYQVEVSDTIPVEAAVIEASVGEQDAIATTQADEITDAQPAGVALKESVQEDALDKSSAQESVMDLENGLDLKSYLVEMEVKLIQKALSQTEGNVSQAAKLLKTNRTTLVEKIRKYELN</sequence>
<dbReference type="PROSITE" id="PS50045">
    <property type="entry name" value="SIGMA54_INTERACT_4"/>
    <property type="match status" value="1"/>
</dbReference>
<dbReference type="PANTHER" id="PTHR32071:SF117">
    <property type="entry name" value="PTS-DEPENDENT DIHYDROXYACETONE KINASE OPERON REGULATORY PROTEIN-RELATED"/>
    <property type="match status" value="1"/>
</dbReference>
<dbReference type="Pfam" id="PF25601">
    <property type="entry name" value="AAA_lid_14"/>
    <property type="match status" value="1"/>
</dbReference>
<dbReference type="PROSITE" id="PS00676">
    <property type="entry name" value="SIGMA54_INTERACT_2"/>
    <property type="match status" value="1"/>
</dbReference>
<dbReference type="PANTHER" id="PTHR32071">
    <property type="entry name" value="TRANSCRIPTIONAL REGULATORY PROTEIN"/>
    <property type="match status" value="1"/>
</dbReference>
<evidence type="ECO:0000313" key="7">
    <source>
        <dbReference type="EMBL" id="QKI89555.1"/>
    </source>
</evidence>
<dbReference type="AlphaFoldDB" id="A0A7D4P5C0"/>
<dbReference type="InterPro" id="IPR009057">
    <property type="entry name" value="Homeodomain-like_sf"/>
</dbReference>
<dbReference type="SUPFAM" id="SSF52540">
    <property type="entry name" value="P-loop containing nucleoside triphosphate hydrolases"/>
    <property type="match status" value="1"/>
</dbReference>
<name>A0A7D4P5C0_9GAMM</name>
<evidence type="ECO:0000256" key="4">
    <source>
        <dbReference type="ARBA" id="ARBA00023125"/>
    </source>
</evidence>
<dbReference type="SUPFAM" id="SSF46689">
    <property type="entry name" value="Homeodomain-like"/>
    <property type="match status" value="1"/>
</dbReference>
<dbReference type="SMART" id="SM00382">
    <property type="entry name" value="AAA"/>
    <property type="match status" value="1"/>
</dbReference>
<dbReference type="GO" id="GO:0006355">
    <property type="term" value="P:regulation of DNA-templated transcription"/>
    <property type="evidence" value="ECO:0007669"/>
    <property type="project" value="InterPro"/>
</dbReference>
<keyword evidence="5" id="KW-0804">Transcription</keyword>
<dbReference type="Pfam" id="PF02954">
    <property type="entry name" value="HTH_8"/>
    <property type="match status" value="1"/>
</dbReference>
<dbReference type="InterPro" id="IPR025943">
    <property type="entry name" value="Sigma_54_int_dom_ATP-bd_2"/>
</dbReference>
<gene>
    <name evidence="7" type="ORF">HQN79_08245</name>
</gene>
<keyword evidence="8" id="KW-1185">Reference proteome</keyword>
<dbReference type="InterPro" id="IPR025662">
    <property type="entry name" value="Sigma_54_int_dom_ATP-bd_1"/>
</dbReference>
<evidence type="ECO:0000313" key="8">
    <source>
        <dbReference type="Proteomes" id="UP000504724"/>
    </source>
</evidence>
<dbReference type="GO" id="GO:0043565">
    <property type="term" value="F:sequence-specific DNA binding"/>
    <property type="evidence" value="ECO:0007669"/>
    <property type="project" value="InterPro"/>
</dbReference>
<dbReference type="FunFam" id="3.40.50.300:FF:000006">
    <property type="entry name" value="DNA-binding transcriptional regulator NtrC"/>
    <property type="match status" value="1"/>
</dbReference>
<dbReference type="Pfam" id="PF00158">
    <property type="entry name" value="Sigma54_activat"/>
    <property type="match status" value="1"/>
</dbReference>
<keyword evidence="2" id="KW-0067">ATP-binding</keyword>
<protein>
    <submittedName>
        <fullName evidence="7">Sigma-54-dependent Fis family transcriptional regulator</fullName>
    </submittedName>
</protein>
<proteinExistence type="predicted"/>
<evidence type="ECO:0000256" key="1">
    <source>
        <dbReference type="ARBA" id="ARBA00022741"/>
    </source>
</evidence>
<dbReference type="Gene3D" id="3.40.50.300">
    <property type="entry name" value="P-loop containing nucleotide triphosphate hydrolases"/>
    <property type="match status" value="1"/>
</dbReference>
<feature type="domain" description="Sigma-54 factor interaction" evidence="6">
    <location>
        <begin position="9"/>
        <end position="237"/>
    </location>
</feature>
<dbReference type="KEGG" id="txa:HQN79_08245"/>
<dbReference type="InterPro" id="IPR027417">
    <property type="entry name" value="P-loop_NTPase"/>
</dbReference>
<keyword evidence="1" id="KW-0547">Nucleotide-binding</keyword>
<keyword evidence="3" id="KW-0805">Transcription regulation</keyword>
<reference evidence="7 8" key="1">
    <citation type="submission" date="2020-05" db="EMBL/GenBank/DDBJ databases">
        <title>Thiomicrorhabdus sediminis sp.nov. and Thiomicrorhabdus xiamenensis sp.nov., novel sulfur-oxidizing bacteria isolated from coastal sediment.</title>
        <authorList>
            <person name="Liu X."/>
        </authorList>
    </citation>
    <scope>NUCLEOTIDE SEQUENCE [LARGE SCALE GENOMIC DNA]</scope>
    <source>
        <strain evidence="7 8">G2</strain>
    </source>
</reference>